<reference evidence="1" key="1">
    <citation type="submission" date="2014-09" db="EMBL/GenBank/DDBJ databases">
        <authorList>
            <person name="Magalhaes I.L.F."/>
            <person name="Oliveira U."/>
            <person name="Santos F.R."/>
            <person name="Vidigal T.H.D.A."/>
            <person name="Brescovit A.D."/>
            <person name="Santos A.J."/>
        </authorList>
    </citation>
    <scope>NUCLEOTIDE SEQUENCE</scope>
    <source>
        <tissue evidence="1">Shoot tissue taken approximately 20 cm above the soil surface</tissue>
    </source>
</reference>
<accession>A0A0A9F9S7</accession>
<name>A0A0A9F9S7_ARUDO</name>
<proteinExistence type="predicted"/>
<dbReference type="EMBL" id="GBRH01190995">
    <property type="protein sequence ID" value="JAE06901.1"/>
    <property type="molecule type" value="Transcribed_RNA"/>
</dbReference>
<reference evidence="1" key="2">
    <citation type="journal article" date="2015" name="Data Brief">
        <title>Shoot transcriptome of the giant reed, Arundo donax.</title>
        <authorList>
            <person name="Barrero R.A."/>
            <person name="Guerrero F.D."/>
            <person name="Moolhuijzen P."/>
            <person name="Goolsby J.A."/>
            <person name="Tidwell J."/>
            <person name="Bellgard S.E."/>
            <person name="Bellgard M.I."/>
        </authorList>
    </citation>
    <scope>NUCLEOTIDE SEQUENCE</scope>
    <source>
        <tissue evidence="1">Shoot tissue taken approximately 20 cm above the soil surface</tissue>
    </source>
</reference>
<sequence>MRREKAREKEIGENEIDLYCLFFSGTRFLYL</sequence>
<organism evidence="1">
    <name type="scientific">Arundo donax</name>
    <name type="common">Giant reed</name>
    <name type="synonym">Donax arundinaceus</name>
    <dbReference type="NCBI Taxonomy" id="35708"/>
    <lineage>
        <taxon>Eukaryota</taxon>
        <taxon>Viridiplantae</taxon>
        <taxon>Streptophyta</taxon>
        <taxon>Embryophyta</taxon>
        <taxon>Tracheophyta</taxon>
        <taxon>Spermatophyta</taxon>
        <taxon>Magnoliopsida</taxon>
        <taxon>Liliopsida</taxon>
        <taxon>Poales</taxon>
        <taxon>Poaceae</taxon>
        <taxon>PACMAD clade</taxon>
        <taxon>Arundinoideae</taxon>
        <taxon>Arundineae</taxon>
        <taxon>Arundo</taxon>
    </lineage>
</organism>
<dbReference type="AlphaFoldDB" id="A0A0A9F9S7"/>
<protein>
    <submittedName>
        <fullName evidence="1">Uncharacterized protein</fullName>
    </submittedName>
</protein>
<evidence type="ECO:0000313" key="1">
    <source>
        <dbReference type="EMBL" id="JAE06901.1"/>
    </source>
</evidence>